<keyword evidence="11" id="KW-1185">Reference proteome</keyword>
<dbReference type="AlphaFoldDB" id="A0A517P403"/>
<feature type="transmembrane region" description="Helical" evidence="9">
    <location>
        <begin position="112"/>
        <end position="135"/>
    </location>
</feature>
<feature type="transmembrane region" description="Helical" evidence="9">
    <location>
        <begin position="526"/>
        <end position="545"/>
    </location>
</feature>
<evidence type="ECO:0000313" key="10">
    <source>
        <dbReference type="EMBL" id="QDT14110.1"/>
    </source>
</evidence>
<comment type="similarity">
    <text evidence="7">Belongs to the GntP permease family.</text>
</comment>
<feature type="transmembrane region" description="Helical" evidence="9">
    <location>
        <begin position="6"/>
        <end position="36"/>
    </location>
</feature>
<accession>A0A517P403</accession>
<feature type="region of interest" description="Disordered" evidence="8">
    <location>
        <begin position="216"/>
        <end position="239"/>
    </location>
</feature>
<feature type="transmembrane region" description="Helical" evidence="9">
    <location>
        <begin position="361"/>
        <end position="378"/>
    </location>
</feature>
<evidence type="ECO:0000256" key="1">
    <source>
        <dbReference type="ARBA" id="ARBA00004651"/>
    </source>
</evidence>
<evidence type="ECO:0000256" key="2">
    <source>
        <dbReference type="ARBA" id="ARBA00022448"/>
    </source>
</evidence>
<dbReference type="EMBL" id="CP036265">
    <property type="protein sequence ID" value="QDT14110.1"/>
    <property type="molecule type" value="Genomic_DNA"/>
</dbReference>
<dbReference type="GO" id="GO:0015128">
    <property type="term" value="F:gluconate transmembrane transporter activity"/>
    <property type="evidence" value="ECO:0007669"/>
    <property type="project" value="InterPro"/>
</dbReference>
<dbReference type="GO" id="GO:0005886">
    <property type="term" value="C:plasma membrane"/>
    <property type="evidence" value="ECO:0007669"/>
    <property type="project" value="UniProtKB-SubCell"/>
</dbReference>
<feature type="transmembrane region" description="Helical" evidence="9">
    <location>
        <begin position="72"/>
        <end position="92"/>
    </location>
</feature>
<feature type="transmembrane region" description="Helical" evidence="9">
    <location>
        <begin position="275"/>
        <end position="293"/>
    </location>
</feature>
<sequence>MSPFVILAVGVAVVLVLILGFKINAFLALLTAALVVSLMNPLQQSGEEFVPAPVGEKVTRVAAEFGAAAKNVGLVIALAAVVGTCLLESGAADRIVQSFVRLLGIERSPIALLGSGYVLSVPVFFDTVFYLLVPLARSYYATTRKNYLKCLCAIAAGGAITHTLVPPTPGPLTLAENLDIDLGVMMGIGALIALPAAIVGLLFGSWIDRKMPVTPGGGGQAGVPDALPGGPESGTTLTARSDDTLVSGEAADIPNPDAIDAAHIHEANPPGAPRLSLWLALVPVLLPVALVGVKTTGDTYLRNQIGVLKDDGLVARDLDPGAAESAADALADDPANADPAVAEYRARRDGPVGYARVFGDPNLALLLSAAVSLFLLWRQRRPSREAIGRLVETSLMSGGVIILITCAGAAFGGMLKEAGVGKAIADAFGESSTQGFGLLGLGFGIAVLLKSAQGSSTTAMIVTSGILADFVTGPDVAALPFHPVYLGTAIGGGSLVGSWMTDSGFWIFAKMGGLTEAETLKSWTPLLTILGVTSFATSLLLAWLLPLT</sequence>
<dbReference type="InterPro" id="IPR003474">
    <property type="entry name" value="Glcn_transporter"/>
</dbReference>
<keyword evidence="3" id="KW-1003">Cell membrane</keyword>
<reference evidence="10 11" key="1">
    <citation type="submission" date="2019-02" db="EMBL/GenBank/DDBJ databases">
        <title>Deep-cultivation of Planctomycetes and their phenomic and genomic characterization uncovers novel biology.</title>
        <authorList>
            <person name="Wiegand S."/>
            <person name="Jogler M."/>
            <person name="Boedeker C."/>
            <person name="Pinto D."/>
            <person name="Vollmers J."/>
            <person name="Rivas-Marin E."/>
            <person name="Kohn T."/>
            <person name="Peeters S.H."/>
            <person name="Heuer A."/>
            <person name="Rast P."/>
            <person name="Oberbeckmann S."/>
            <person name="Bunk B."/>
            <person name="Jeske O."/>
            <person name="Meyerdierks A."/>
            <person name="Storesund J.E."/>
            <person name="Kallscheuer N."/>
            <person name="Luecker S."/>
            <person name="Lage O.M."/>
            <person name="Pohl T."/>
            <person name="Merkel B.J."/>
            <person name="Hornburger P."/>
            <person name="Mueller R.-W."/>
            <person name="Bruemmer F."/>
            <person name="Labrenz M."/>
            <person name="Spormann A.M."/>
            <person name="Op den Camp H."/>
            <person name="Overmann J."/>
            <person name="Amann R."/>
            <person name="Jetten M.S.M."/>
            <person name="Mascher T."/>
            <person name="Medema M.H."/>
            <person name="Devos D.P."/>
            <person name="Kaster A.-K."/>
            <person name="Ovreas L."/>
            <person name="Rohde M."/>
            <person name="Galperin M.Y."/>
            <person name="Jogler C."/>
        </authorList>
    </citation>
    <scope>NUCLEOTIDE SEQUENCE [LARGE SCALE GENOMIC DNA]</scope>
    <source>
        <strain evidence="10 11">CA12</strain>
    </source>
</reference>
<dbReference type="PANTHER" id="PTHR30354">
    <property type="entry name" value="GNT FAMILY GLUCONATE TRANSPORTER"/>
    <property type="match status" value="1"/>
</dbReference>
<evidence type="ECO:0000256" key="3">
    <source>
        <dbReference type="ARBA" id="ARBA00022475"/>
    </source>
</evidence>
<protein>
    <submittedName>
        <fullName evidence="10">High-affinity gluconate transporter</fullName>
    </submittedName>
</protein>
<evidence type="ECO:0000256" key="9">
    <source>
        <dbReference type="SAM" id="Phobius"/>
    </source>
</evidence>
<gene>
    <name evidence="10" type="primary">gntT</name>
    <name evidence="10" type="ORF">CA12_01780</name>
</gene>
<evidence type="ECO:0000313" key="11">
    <source>
        <dbReference type="Proteomes" id="UP000318741"/>
    </source>
</evidence>
<evidence type="ECO:0000256" key="8">
    <source>
        <dbReference type="SAM" id="MobiDB-lite"/>
    </source>
</evidence>
<dbReference type="Proteomes" id="UP000318741">
    <property type="component" value="Chromosome"/>
</dbReference>
<dbReference type="Pfam" id="PF02447">
    <property type="entry name" value="GntP_permease"/>
    <property type="match status" value="2"/>
</dbReference>
<organism evidence="10 11">
    <name type="scientific">Alienimonas californiensis</name>
    <dbReference type="NCBI Taxonomy" id="2527989"/>
    <lineage>
        <taxon>Bacteria</taxon>
        <taxon>Pseudomonadati</taxon>
        <taxon>Planctomycetota</taxon>
        <taxon>Planctomycetia</taxon>
        <taxon>Planctomycetales</taxon>
        <taxon>Planctomycetaceae</taxon>
        <taxon>Alienimonas</taxon>
    </lineage>
</organism>
<keyword evidence="2" id="KW-0813">Transport</keyword>
<evidence type="ECO:0000256" key="6">
    <source>
        <dbReference type="ARBA" id="ARBA00023136"/>
    </source>
</evidence>
<feature type="transmembrane region" description="Helical" evidence="9">
    <location>
        <begin position="390"/>
        <end position="411"/>
    </location>
</feature>
<evidence type="ECO:0000256" key="7">
    <source>
        <dbReference type="ARBA" id="ARBA00049663"/>
    </source>
</evidence>
<keyword evidence="4 9" id="KW-0812">Transmembrane</keyword>
<evidence type="ECO:0000256" key="4">
    <source>
        <dbReference type="ARBA" id="ARBA00022692"/>
    </source>
</evidence>
<proteinExistence type="inferred from homology"/>
<dbReference type="OrthoDB" id="9787129at2"/>
<dbReference type="PANTHER" id="PTHR30354:SF22">
    <property type="entry name" value="HIGH-AFFINITY GLUCONATE TRANSPORTER"/>
    <property type="match status" value="1"/>
</dbReference>
<feature type="transmembrane region" description="Helical" evidence="9">
    <location>
        <begin position="147"/>
        <end position="165"/>
    </location>
</feature>
<feature type="transmembrane region" description="Helical" evidence="9">
    <location>
        <begin position="431"/>
        <end position="449"/>
    </location>
</feature>
<feature type="transmembrane region" description="Helical" evidence="9">
    <location>
        <begin position="185"/>
        <end position="207"/>
    </location>
</feature>
<keyword evidence="5 9" id="KW-1133">Transmembrane helix</keyword>
<name>A0A517P403_9PLAN</name>
<dbReference type="KEGG" id="acaf:CA12_01780"/>
<keyword evidence="6 9" id="KW-0472">Membrane</keyword>
<dbReference type="RefSeq" id="WP_145356713.1">
    <property type="nucleotide sequence ID" value="NZ_CP036265.1"/>
</dbReference>
<evidence type="ECO:0000256" key="5">
    <source>
        <dbReference type="ARBA" id="ARBA00022989"/>
    </source>
</evidence>
<comment type="subcellular location">
    <subcellularLocation>
        <location evidence="1">Cell membrane</location>
        <topology evidence="1">Multi-pass membrane protein</topology>
    </subcellularLocation>
</comment>